<comment type="caution">
    <text evidence="1">The sequence shown here is derived from an EMBL/GenBank/DDBJ whole genome shotgun (WGS) entry which is preliminary data.</text>
</comment>
<name>A0A4C1VYI9_EUMVA</name>
<organism evidence="1 2">
    <name type="scientific">Eumeta variegata</name>
    <name type="common">Bagworm moth</name>
    <name type="synonym">Eumeta japonica</name>
    <dbReference type="NCBI Taxonomy" id="151549"/>
    <lineage>
        <taxon>Eukaryota</taxon>
        <taxon>Metazoa</taxon>
        <taxon>Ecdysozoa</taxon>
        <taxon>Arthropoda</taxon>
        <taxon>Hexapoda</taxon>
        <taxon>Insecta</taxon>
        <taxon>Pterygota</taxon>
        <taxon>Neoptera</taxon>
        <taxon>Endopterygota</taxon>
        <taxon>Lepidoptera</taxon>
        <taxon>Glossata</taxon>
        <taxon>Ditrysia</taxon>
        <taxon>Tineoidea</taxon>
        <taxon>Psychidae</taxon>
        <taxon>Oiketicinae</taxon>
        <taxon>Eumeta</taxon>
    </lineage>
</organism>
<dbReference type="Proteomes" id="UP000299102">
    <property type="component" value="Unassembled WGS sequence"/>
</dbReference>
<reference evidence="1 2" key="1">
    <citation type="journal article" date="2019" name="Commun. Biol.">
        <title>The bagworm genome reveals a unique fibroin gene that provides high tensile strength.</title>
        <authorList>
            <person name="Kono N."/>
            <person name="Nakamura H."/>
            <person name="Ohtoshi R."/>
            <person name="Tomita M."/>
            <person name="Numata K."/>
            <person name="Arakawa K."/>
        </authorList>
    </citation>
    <scope>NUCLEOTIDE SEQUENCE [LARGE SCALE GENOMIC DNA]</scope>
</reference>
<dbReference type="AlphaFoldDB" id="A0A4C1VYI9"/>
<evidence type="ECO:0000313" key="2">
    <source>
        <dbReference type="Proteomes" id="UP000299102"/>
    </source>
</evidence>
<protein>
    <submittedName>
        <fullName evidence="1">Uncharacterized protein</fullName>
    </submittedName>
</protein>
<proteinExistence type="predicted"/>
<evidence type="ECO:0000313" key="1">
    <source>
        <dbReference type="EMBL" id="GBP43863.1"/>
    </source>
</evidence>
<sequence length="94" mass="10542">MTIKFDKYYIVPRRGRIGFTFAELCYCSEWACPHEAHTIFNAAAPSAPLIACEGSELVKFQATRRSISHRKDLVSGRPNGGRAARAVAEDWHEC</sequence>
<gene>
    <name evidence="1" type="ORF">EVAR_82295_1</name>
</gene>
<dbReference type="EMBL" id="BGZK01000443">
    <property type="protein sequence ID" value="GBP43863.1"/>
    <property type="molecule type" value="Genomic_DNA"/>
</dbReference>
<accession>A0A4C1VYI9</accession>
<keyword evidence="2" id="KW-1185">Reference proteome</keyword>